<proteinExistence type="inferred from homology"/>
<comment type="function">
    <text evidence="9">Condenses 4-methyl-5-(beta-hydroxyethyl)thiazole monophosphate (THZ-P) and 2-methyl-4-amino-5-hydroxymethyl pyrimidine pyrophosphate (HMP-PP) to form thiamine monophosphate (TMP).</text>
</comment>
<dbReference type="GO" id="GO:0005737">
    <property type="term" value="C:cytoplasm"/>
    <property type="evidence" value="ECO:0007669"/>
    <property type="project" value="TreeGrafter"/>
</dbReference>
<dbReference type="InterPro" id="IPR022998">
    <property type="entry name" value="ThiamineP_synth_TenI"/>
</dbReference>
<evidence type="ECO:0000256" key="2">
    <source>
        <dbReference type="ARBA" id="ARBA00022679"/>
    </source>
</evidence>
<dbReference type="GO" id="GO:0000287">
    <property type="term" value="F:magnesium ion binding"/>
    <property type="evidence" value="ECO:0007669"/>
    <property type="project" value="UniProtKB-UniRule"/>
</dbReference>
<protein>
    <recommendedName>
        <fullName evidence="9">Thiamine-phosphate synthase</fullName>
        <shortName evidence="9">TP synthase</shortName>
        <shortName evidence="9">TPS</shortName>
        <ecNumber evidence="9">2.5.1.3</ecNumber>
    </recommendedName>
    <alternativeName>
        <fullName evidence="9">Thiamine-phosphate pyrophosphorylase</fullName>
        <shortName evidence="9">TMP pyrophosphorylase</shortName>
        <shortName evidence="9">TMP-PPase</shortName>
    </alternativeName>
</protein>
<dbReference type="EMBL" id="FNRJ01000017">
    <property type="protein sequence ID" value="SEB09563.1"/>
    <property type="molecule type" value="Genomic_DNA"/>
</dbReference>
<dbReference type="HAMAP" id="MF_00097">
    <property type="entry name" value="TMP_synthase"/>
    <property type="match status" value="1"/>
</dbReference>
<dbReference type="SUPFAM" id="SSF51391">
    <property type="entry name" value="Thiamin phosphate synthase"/>
    <property type="match status" value="1"/>
</dbReference>
<dbReference type="RefSeq" id="WP_091827631.1">
    <property type="nucleotide sequence ID" value="NZ_FNRJ01000017.1"/>
</dbReference>
<evidence type="ECO:0000256" key="5">
    <source>
        <dbReference type="ARBA" id="ARBA00022977"/>
    </source>
</evidence>
<dbReference type="UniPathway" id="UPA00060">
    <property type="reaction ID" value="UER00141"/>
</dbReference>
<evidence type="ECO:0000256" key="6">
    <source>
        <dbReference type="ARBA" id="ARBA00047334"/>
    </source>
</evidence>
<evidence type="ECO:0000256" key="4">
    <source>
        <dbReference type="ARBA" id="ARBA00022842"/>
    </source>
</evidence>
<dbReference type="GO" id="GO:0004789">
    <property type="term" value="F:thiamine-phosphate diphosphorylase activity"/>
    <property type="evidence" value="ECO:0007669"/>
    <property type="project" value="UniProtKB-UniRule"/>
</dbReference>
<dbReference type="InterPro" id="IPR036206">
    <property type="entry name" value="ThiamineP_synth_sf"/>
</dbReference>
<dbReference type="EC" id="2.5.1.3" evidence="9"/>
<dbReference type="STRING" id="1122198.SAMN02745729_1179"/>
<organism evidence="13 14">
    <name type="scientific">Marinobacterium iners DSM 11526</name>
    <dbReference type="NCBI Taxonomy" id="1122198"/>
    <lineage>
        <taxon>Bacteria</taxon>
        <taxon>Pseudomonadati</taxon>
        <taxon>Pseudomonadota</taxon>
        <taxon>Gammaproteobacteria</taxon>
        <taxon>Oceanospirillales</taxon>
        <taxon>Oceanospirillaceae</taxon>
        <taxon>Marinobacterium</taxon>
    </lineage>
</organism>
<evidence type="ECO:0000256" key="3">
    <source>
        <dbReference type="ARBA" id="ARBA00022723"/>
    </source>
</evidence>
<keyword evidence="2 9" id="KW-0808">Transferase</keyword>
<feature type="binding site" evidence="9">
    <location>
        <position position="73"/>
    </location>
    <ligand>
        <name>Mg(2+)</name>
        <dbReference type="ChEBI" id="CHEBI:18420"/>
    </ligand>
</feature>
<feature type="binding site" evidence="9">
    <location>
        <begin position="40"/>
        <end position="44"/>
    </location>
    <ligand>
        <name>4-amino-2-methyl-5-(diphosphooxymethyl)pyrimidine</name>
        <dbReference type="ChEBI" id="CHEBI:57841"/>
    </ligand>
</feature>
<dbReference type="Gene3D" id="3.20.20.70">
    <property type="entry name" value="Aldolase class I"/>
    <property type="match status" value="1"/>
</dbReference>
<evidence type="ECO:0000256" key="7">
    <source>
        <dbReference type="ARBA" id="ARBA00047851"/>
    </source>
</evidence>
<comment type="pathway">
    <text evidence="1 9 11">Cofactor biosynthesis; thiamine diphosphate biosynthesis; thiamine phosphate from 4-amino-2-methyl-5-diphosphomethylpyrimidine and 4-methyl-5-(2-phosphoethyl)-thiazole: step 1/1.</text>
</comment>
<dbReference type="OrthoDB" id="9789949at2"/>
<feature type="binding site" evidence="9">
    <location>
        <position position="72"/>
    </location>
    <ligand>
        <name>4-amino-2-methyl-5-(diphosphooxymethyl)pyrimidine</name>
        <dbReference type="ChEBI" id="CHEBI:57841"/>
    </ligand>
</feature>
<dbReference type="AlphaFoldDB" id="A0A1H4GIV9"/>
<feature type="binding site" evidence="9">
    <location>
        <position position="111"/>
    </location>
    <ligand>
        <name>4-amino-2-methyl-5-(diphosphooxymethyl)pyrimidine</name>
        <dbReference type="ChEBI" id="CHEBI:57841"/>
    </ligand>
</feature>
<feature type="binding site" evidence="9">
    <location>
        <position position="92"/>
    </location>
    <ligand>
        <name>Mg(2+)</name>
        <dbReference type="ChEBI" id="CHEBI:18420"/>
    </ligand>
</feature>
<keyword evidence="5 9" id="KW-0784">Thiamine biosynthesis</keyword>
<dbReference type="Proteomes" id="UP000242469">
    <property type="component" value="Unassembled WGS sequence"/>
</dbReference>
<dbReference type="CDD" id="cd00564">
    <property type="entry name" value="TMP_TenI"/>
    <property type="match status" value="1"/>
</dbReference>
<keyword evidence="14" id="KW-1185">Reference proteome</keyword>
<dbReference type="PANTHER" id="PTHR20857">
    <property type="entry name" value="THIAMINE-PHOSPHATE PYROPHOSPHORYLASE"/>
    <property type="match status" value="1"/>
</dbReference>
<evidence type="ECO:0000256" key="1">
    <source>
        <dbReference type="ARBA" id="ARBA00005165"/>
    </source>
</evidence>
<comment type="cofactor">
    <cofactor evidence="9">
        <name>Mg(2+)</name>
        <dbReference type="ChEBI" id="CHEBI:18420"/>
    </cofactor>
    <text evidence="9">Binds 1 Mg(2+) ion per subunit.</text>
</comment>
<dbReference type="Pfam" id="PF02581">
    <property type="entry name" value="TMP-TENI"/>
    <property type="match status" value="1"/>
</dbReference>
<sequence length="215" mass="22851">MPTFSLSGLYGITDATLMPDTQTMLNACEAAIAGGMKVLQYRDKSNNSALRLDQASALRALCKSHNCIFLINDDVELALSCKADGVHLGQKDGSLTEARQRLGKTAIIGQTCHDRLELAIRAQAEGANYVAFGSFFPSNTKPGASPAPLSLLSTARSQLSVPMVAIGGLSVDNATQVIAAGADMTAVVHALFAAQDIRTRAEQFSRLFRIQAQDH</sequence>
<evidence type="ECO:0000256" key="11">
    <source>
        <dbReference type="RuleBase" id="RU004253"/>
    </source>
</evidence>
<gene>
    <name evidence="9" type="primary">thiE</name>
    <name evidence="13" type="ORF">SAMN02745729_1179</name>
</gene>
<comment type="catalytic activity">
    <reaction evidence="7 9 10">
        <text>2-(2-carboxy-4-methylthiazol-5-yl)ethyl phosphate + 4-amino-2-methyl-5-(diphosphooxymethyl)pyrimidine + 2 H(+) = thiamine phosphate + CO2 + diphosphate</text>
        <dbReference type="Rhea" id="RHEA:47848"/>
        <dbReference type="ChEBI" id="CHEBI:15378"/>
        <dbReference type="ChEBI" id="CHEBI:16526"/>
        <dbReference type="ChEBI" id="CHEBI:33019"/>
        <dbReference type="ChEBI" id="CHEBI:37575"/>
        <dbReference type="ChEBI" id="CHEBI:57841"/>
        <dbReference type="ChEBI" id="CHEBI:62890"/>
        <dbReference type="EC" id="2.5.1.3"/>
    </reaction>
</comment>
<reference evidence="14" key="1">
    <citation type="submission" date="2016-10" db="EMBL/GenBank/DDBJ databases">
        <authorList>
            <person name="Varghese N."/>
            <person name="Submissions S."/>
        </authorList>
    </citation>
    <scope>NUCLEOTIDE SEQUENCE [LARGE SCALE GENOMIC DNA]</scope>
    <source>
        <strain evidence="14">DSM 11526</strain>
    </source>
</reference>
<comment type="catalytic activity">
    <reaction evidence="8 9 10">
        <text>2-[(2R,5Z)-2-carboxy-4-methylthiazol-5(2H)-ylidene]ethyl phosphate + 4-amino-2-methyl-5-(diphosphooxymethyl)pyrimidine + 2 H(+) = thiamine phosphate + CO2 + diphosphate</text>
        <dbReference type="Rhea" id="RHEA:47844"/>
        <dbReference type="ChEBI" id="CHEBI:15378"/>
        <dbReference type="ChEBI" id="CHEBI:16526"/>
        <dbReference type="ChEBI" id="CHEBI:33019"/>
        <dbReference type="ChEBI" id="CHEBI:37575"/>
        <dbReference type="ChEBI" id="CHEBI:57841"/>
        <dbReference type="ChEBI" id="CHEBI:62899"/>
        <dbReference type="EC" id="2.5.1.3"/>
    </reaction>
</comment>
<feature type="binding site" evidence="9">
    <location>
        <begin position="138"/>
        <end position="140"/>
    </location>
    <ligand>
        <name>2-[(2R,5Z)-2-carboxy-4-methylthiazol-5(2H)-ylidene]ethyl phosphate</name>
        <dbReference type="ChEBI" id="CHEBI:62899"/>
    </ligand>
</feature>
<feature type="binding site" evidence="9">
    <location>
        <position position="168"/>
    </location>
    <ligand>
        <name>2-[(2R,5Z)-2-carboxy-4-methylthiazol-5(2H)-ylidene]ethyl phosphate</name>
        <dbReference type="ChEBI" id="CHEBI:62899"/>
    </ligand>
</feature>
<name>A0A1H4GIV9_9GAMM</name>
<evidence type="ECO:0000256" key="8">
    <source>
        <dbReference type="ARBA" id="ARBA00047883"/>
    </source>
</evidence>
<evidence type="ECO:0000256" key="9">
    <source>
        <dbReference type="HAMAP-Rule" id="MF_00097"/>
    </source>
</evidence>
<keyword evidence="3 9" id="KW-0479">Metal-binding</keyword>
<dbReference type="GO" id="GO:0009228">
    <property type="term" value="P:thiamine biosynthetic process"/>
    <property type="evidence" value="ECO:0007669"/>
    <property type="project" value="UniProtKB-KW"/>
</dbReference>
<accession>A0A1H4GIV9</accession>
<feature type="binding site" evidence="9">
    <location>
        <position position="141"/>
    </location>
    <ligand>
        <name>4-amino-2-methyl-5-(diphosphooxymethyl)pyrimidine</name>
        <dbReference type="ChEBI" id="CHEBI:57841"/>
    </ligand>
</feature>
<dbReference type="NCBIfam" id="TIGR00693">
    <property type="entry name" value="thiE"/>
    <property type="match status" value="1"/>
</dbReference>
<evidence type="ECO:0000256" key="10">
    <source>
        <dbReference type="RuleBase" id="RU003826"/>
    </source>
</evidence>
<evidence type="ECO:0000313" key="14">
    <source>
        <dbReference type="Proteomes" id="UP000242469"/>
    </source>
</evidence>
<feature type="domain" description="Thiamine phosphate synthase/TenI" evidence="12">
    <location>
        <begin position="9"/>
        <end position="191"/>
    </location>
</feature>
<comment type="catalytic activity">
    <reaction evidence="6 9 10">
        <text>4-methyl-5-(2-phosphooxyethyl)-thiazole + 4-amino-2-methyl-5-(diphosphooxymethyl)pyrimidine + H(+) = thiamine phosphate + diphosphate</text>
        <dbReference type="Rhea" id="RHEA:22328"/>
        <dbReference type="ChEBI" id="CHEBI:15378"/>
        <dbReference type="ChEBI" id="CHEBI:33019"/>
        <dbReference type="ChEBI" id="CHEBI:37575"/>
        <dbReference type="ChEBI" id="CHEBI:57841"/>
        <dbReference type="ChEBI" id="CHEBI:58296"/>
        <dbReference type="EC" id="2.5.1.3"/>
    </reaction>
</comment>
<dbReference type="InterPro" id="IPR034291">
    <property type="entry name" value="TMP_synthase"/>
</dbReference>
<evidence type="ECO:0000313" key="13">
    <source>
        <dbReference type="EMBL" id="SEB09563.1"/>
    </source>
</evidence>
<dbReference type="InterPro" id="IPR013785">
    <property type="entry name" value="Aldolase_TIM"/>
</dbReference>
<comment type="caution">
    <text evidence="9">Lacks conserved residue(s) required for the propagation of feature annotation.</text>
</comment>
<comment type="similarity">
    <text evidence="9 10">Belongs to the thiamine-phosphate synthase family.</text>
</comment>
<evidence type="ECO:0000259" key="12">
    <source>
        <dbReference type="Pfam" id="PF02581"/>
    </source>
</evidence>
<dbReference type="PANTHER" id="PTHR20857:SF15">
    <property type="entry name" value="THIAMINE-PHOSPHATE SYNTHASE"/>
    <property type="match status" value="1"/>
</dbReference>
<keyword evidence="4 9" id="KW-0460">Magnesium</keyword>
<dbReference type="GO" id="GO:0009229">
    <property type="term" value="P:thiamine diphosphate biosynthetic process"/>
    <property type="evidence" value="ECO:0007669"/>
    <property type="project" value="UniProtKB-UniRule"/>
</dbReference>